<proteinExistence type="inferred from homology"/>
<dbReference type="Proteomes" id="UP000694383">
    <property type="component" value="Unplaced"/>
</dbReference>
<feature type="region of interest" description="Disordered" evidence="10">
    <location>
        <begin position="420"/>
        <end position="439"/>
    </location>
</feature>
<evidence type="ECO:0000256" key="8">
    <source>
        <dbReference type="ARBA" id="ARBA00023329"/>
    </source>
</evidence>
<dbReference type="Pfam" id="PF02883">
    <property type="entry name" value="Alpha_adaptinC2"/>
    <property type="match status" value="1"/>
</dbReference>
<comment type="subcellular location">
    <subcellularLocation>
        <location evidence="1">Cytoplasmic vesicle membrane</location>
    </subcellularLocation>
    <subcellularLocation>
        <location evidence="9">Endomembrane system</location>
        <topology evidence="9">Peripheral membrane protein</topology>
        <orientation evidence="9">Cytoplasmic side</orientation>
    </subcellularLocation>
    <subcellularLocation>
        <location evidence="2">Golgi apparatus</location>
    </subcellularLocation>
</comment>
<dbReference type="InterPro" id="IPR002553">
    <property type="entry name" value="Clathrin/coatomer_adapt-like_N"/>
</dbReference>
<dbReference type="GO" id="GO:0005794">
    <property type="term" value="C:Golgi apparatus"/>
    <property type="evidence" value="ECO:0007669"/>
    <property type="project" value="UniProtKB-SubCell"/>
</dbReference>
<keyword evidence="7" id="KW-0472">Membrane</keyword>
<dbReference type="SUPFAM" id="SSF49348">
    <property type="entry name" value="Clathrin adaptor appendage domain"/>
    <property type="match status" value="1"/>
</dbReference>
<keyword evidence="5" id="KW-0653">Protein transport</keyword>
<evidence type="ECO:0000256" key="3">
    <source>
        <dbReference type="ARBA" id="ARBA00006613"/>
    </source>
</evidence>
<keyword evidence="13" id="KW-1185">Reference proteome</keyword>
<name>A0A8C7X5M3_9TELE</name>
<dbReference type="GO" id="GO:0030117">
    <property type="term" value="C:membrane coat"/>
    <property type="evidence" value="ECO:0007669"/>
    <property type="project" value="InterPro"/>
</dbReference>
<organism evidence="12 13">
    <name type="scientific">Oryzias sinensis</name>
    <name type="common">Chinese medaka</name>
    <dbReference type="NCBI Taxonomy" id="183150"/>
    <lineage>
        <taxon>Eukaryota</taxon>
        <taxon>Metazoa</taxon>
        <taxon>Chordata</taxon>
        <taxon>Craniata</taxon>
        <taxon>Vertebrata</taxon>
        <taxon>Euteleostomi</taxon>
        <taxon>Actinopterygii</taxon>
        <taxon>Neopterygii</taxon>
        <taxon>Teleostei</taxon>
        <taxon>Neoteleostei</taxon>
        <taxon>Acanthomorphata</taxon>
        <taxon>Ovalentaria</taxon>
        <taxon>Atherinomorphae</taxon>
        <taxon>Beloniformes</taxon>
        <taxon>Adrianichthyidae</taxon>
        <taxon>Oryziinae</taxon>
        <taxon>Oryzias</taxon>
    </lineage>
</organism>
<protein>
    <submittedName>
        <fullName evidence="12">Adaptor related protein complex 1 subunit gamma 1</fullName>
    </submittedName>
</protein>
<evidence type="ECO:0000256" key="9">
    <source>
        <dbReference type="ARBA" id="ARBA00029433"/>
    </source>
</evidence>
<reference evidence="12" key="2">
    <citation type="submission" date="2025-09" db="UniProtKB">
        <authorList>
            <consortium name="Ensembl"/>
        </authorList>
    </citation>
    <scope>IDENTIFICATION</scope>
</reference>
<keyword evidence="4" id="KW-0813">Transport</keyword>
<dbReference type="InterPro" id="IPR050840">
    <property type="entry name" value="Adaptor_Complx_Large_Subunit"/>
</dbReference>
<dbReference type="Gene3D" id="2.60.40.1230">
    <property type="match status" value="1"/>
</dbReference>
<dbReference type="Pfam" id="PF01602">
    <property type="entry name" value="Adaptin_N"/>
    <property type="match status" value="1"/>
</dbReference>
<dbReference type="SUPFAM" id="SSF48371">
    <property type="entry name" value="ARM repeat"/>
    <property type="match status" value="1"/>
</dbReference>
<comment type="similarity">
    <text evidence="3">Belongs to the adaptor complexes large subunit family.</text>
</comment>
<sequence>LKTLRHCVLHTSVVLLTEMCERSPDMLAHFRKLVPQLVRILKNLIMSGYSPEHDVSGISDPFLQVRILRLLRILGKGDDDSSEAMNDILAQVATNTETSKNVGNAILYETVLTIMDIKSESGLRVLAINILGRFLLNNDKNIRYVALTSLLKTVQTDHNAVQRHRSTIVDCLKDLDVSIKRRAMELSFALVNGNNIRGMMKELLYFLDSCDPEFKADCASGVFLAAEKYAPSKRWHIDTIMRVLTTAGSYVRDDSVPNLIQLITNSVEMHAYTVQRLYKALLDDISQQPLVQVASWCIGEYGDLLISGQCEEEEPIQVTEDEVLDVLEGLLVSNLSSPVTRGYSLTAIMKLSTRFSSVNRIKKVVSIYGSSIDVELQQRAVEYNALFKKYDHMRPALLERMPIMEKTASNGPTEIVQTNGEAEPSVVEPKHPPPVGQPASQVKNTVFGLVSRCLSLMAFYLFDLSKTVNFLSIGIPPMTAYNKNGLKIDFTFERANPNPNVAVITIHASNSTEADMTDFVFQAAVPKTFQLQLLSPSSNVVPALNQGTVTQVIRVLNQQKQQLRMRIKLTYIHKGSAVQDLAEVNNFPPQSWQ</sequence>
<dbReference type="SMART" id="SM00809">
    <property type="entry name" value="Alpha_adaptinC2"/>
    <property type="match status" value="1"/>
</dbReference>
<evidence type="ECO:0000256" key="1">
    <source>
        <dbReference type="ARBA" id="ARBA00004156"/>
    </source>
</evidence>
<dbReference type="InterPro" id="IPR011989">
    <property type="entry name" value="ARM-like"/>
</dbReference>
<evidence type="ECO:0000256" key="10">
    <source>
        <dbReference type="SAM" id="MobiDB-lite"/>
    </source>
</evidence>
<reference evidence="12" key="1">
    <citation type="submission" date="2025-08" db="UniProtKB">
        <authorList>
            <consortium name="Ensembl"/>
        </authorList>
    </citation>
    <scope>IDENTIFICATION</scope>
</reference>
<dbReference type="InterPro" id="IPR013041">
    <property type="entry name" value="Clathrin_app_Ig-like_sf"/>
</dbReference>
<dbReference type="GeneTree" id="ENSGT00950000182838"/>
<keyword evidence="6" id="KW-0333">Golgi apparatus</keyword>
<dbReference type="Ensembl" id="ENSOSIT00000008330.1">
    <property type="protein sequence ID" value="ENSOSIP00000007799.1"/>
    <property type="gene ID" value="ENSOSIG00000003881.1"/>
</dbReference>
<evidence type="ECO:0000259" key="11">
    <source>
        <dbReference type="PROSITE" id="PS50180"/>
    </source>
</evidence>
<dbReference type="FunFam" id="1.25.10.10:FF:000030">
    <property type="entry name" value="AP-1 complex subunit gamma"/>
    <property type="match status" value="1"/>
</dbReference>
<evidence type="ECO:0000256" key="4">
    <source>
        <dbReference type="ARBA" id="ARBA00022448"/>
    </source>
</evidence>
<evidence type="ECO:0000313" key="12">
    <source>
        <dbReference type="Ensembl" id="ENSOSIP00000007799.1"/>
    </source>
</evidence>
<dbReference type="PANTHER" id="PTHR22780">
    <property type="entry name" value="ADAPTIN, ALPHA/GAMMA/EPSILON"/>
    <property type="match status" value="1"/>
</dbReference>
<dbReference type="Gene3D" id="1.25.10.10">
    <property type="entry name" value="Leucine-rich Repeat Variant"/>
    <property type="match status" value="1"/>
</dbReference>
<evidence type="ECO:0000256" key="2">
    <source>
        <dbReference type="ARBA" id="ARBA00004555"/>
    </source>
</evidence>
<evidence type="ECO:0000256" key="5">
    <source>
        <dbReference type="ARBA" id="ARBA00022927"/>
    </source>
</evidence>
<dbReference type="PROSITE" id="PS50180">
    <property type="entry name" value="GAE"/>
    <property type="match status" value="1"/>
</dbReference>
<dbReference type="InterPro" id="IPR016024">
    <property type="entry name" value="ARM-type_fold"/>
</dbReference>
<dbReference type="AlphaFoldDB" id="A0A8C7X5M3"/>
<dbReference type="GO" id="GO:0030659">
    <property type="term" value="C:cytoplasmic vesicle membrane"/>
    <property type="evidence" value="ECO:0007669"/>
    <property type="project" value="UniProtKB-SubCell"/>
</dbReference>
<dbReference type="GO" id="GO:0016192">
    <property type="term" value="P:vesicle-mediated transport"/>
    <property type="evidence" value="ECO:0007669"/>
    <property type="project" value="InterPro"/>
</dbReference>
<dbReference type="GO" id="GO:0006886">
    <property type="term" value="P:intracellular protein transport"/>
    <property type="evidence" value="ECO:0007669"/>
    <property type="project" value="InterPro"/>
</dbReference>
<feature type="domain" description="GAE" evidence="11">
    <location>
        <begin position="473"/>
        <end position="588"/>
    </location>
</feature>
<dbReference type="InterPro" id="IPR008153">
    <property type="entry name" value="GAE_dom"/>
</dbReference>
<evidence type="ECO:0000256" key="6">
    <source>
        <dbReference type="ARBA" id="ARBA00023034"/>
    </source>
</evidence>
<evidence type="ECO:0000313" key="13">
    <source>
        <dbReference type="Proteomes" id="UP000694383"/>
    </source>
</evidence>
<keyword evidence="8" id="KW-0968">Cytoplasmic vesicle</keyword>
<dbReference type="InterPro" id="IPR008152">
    <property type="entry name" value="Clathrin_a/b/g-adaptin_app_Ig"/>
</dbReference>
<evidence type="ECO:0000256" key="7">
    <source>
        <dbReference type="ARBA" id="ARBA00023136"/>
    </source>
</evidence>
<accession>A0A8C7X5M3</accession>